<dbReference type="Proteomes" id="UP000738349">
    <property type="component" value="Unassembled WGS sequence"/>
</dbReference>
<dbReference type="AlphaFoldDB" id="A0A9P9D732"/>
<evidence type="ECO:0000256" key="3">
    <source>
        <dbReference type="ARBA" id="ARBA00022989"/>
    </source>
</evidence>
<evidence type="ECO:0000256" key="4">
    <source>
        <dbReference type="ARBA" id="ARBA00023136"/>
    </source>
</evidence>
<keyword evidence="7" id="KW-1185">Reference proteome</keyword>
<feature type="transmembrane region" description="Helical" evidence="5">
    <location>
        <begin position="458"/>
        <end position="479"/>
    </location>
</feature>
<accession>A0A9P9D732</accession>
<evidence type="ECO:0000256" key="2">
    <source>
        <dbReference type="ARBA" id="ARBA00022692"/>
    </source>
</evidence>
<proteinExistence type="predicted"/>
<evidence type="ECO:0000313" key="7">
    <source>
        <dbReference type="Proteomes" id="UP000738349"/>
    </source>
</evidence>
<organism evidence="6 7">
    <name type="scientific">Dactylonectria macrodidyma</name>
    <dbReference type="NCBI Taxonomy" id="307937"/>
    <lineage>
        <taxon>Eukaryota</taxon>
        <taxon>Fungi</taxon>
        <taxon>Dikarya</taxon>
        <taxon>Ascomycota</taxon>
        <taxon>Pezizomycotina</taxon>
        <taxon>Sordariomycetes</taxon>
        <taxon>Hypocreomycetidae</taxon>
        <taxon>Hypocreales</taxon>
        <taxon>Nectriaceae</taxon>
        <taxon>Dactylonectria</taxon>
    </lineage>
</organism>
<protein>
    <submittedName>
        <fullName evidence="6">Uncharacterized protein</fullName>
    </submittedName>
</protein>
<dbReference type="EMBL" id="JAGMUV010000031">
    <property type="protein sequence ID" value="KAH7114885.1"/>
    <property type="molecule type" value="Genomic_DNA"/>
</dbReference>
<name>A0A9P9D732_9HYPO</name>
<sequence length="506" mass="57314">MACNGSWIASPGRYQDLAKSLCSADPRLMRQDVKATPWSGRPAKVYVVHLKESAECGKSMVFDTSEALQQHFNEQSHKASHGNRAIYILEGGNADFAAAIGSYFNLHPSMFAEYQCVSNVTAQSRGNEGLLASVWASRQCISMRYRELVVFPDRVDDMYGLRCPVTGRHVGSTRINGEFNKVGSAQRKCMRWASAKRPDNGWDYLLICDPPLRRVRKPAPSSNRIAEEIALPDSPFQGGYVDFIPEDIQVKCGVGPSRKSLAEDLLFYVSTHGNHLDMTYPTAIDIFLKKIVASHYLRQFDYERKNVMKVQQIMRRQSDFAHFDLSLVEAQWSDIQSMERRLSQHCLELEDTLIQLGIPLDPLDPSKVIDWRDTSADFQHLYQRFLYLRGWVERINSSITALASIVGNRQAFKEQQLSLQATERSRALTLIGLVFIPLAFTSSLFSMAEPYAPGDEKFWLYFAISLPMSVLVISLYHVLDLCYSADGSGWSLINFVNVLKERMAMK</sequence>
<dbReference type="OrthoDB" id="3231000at2759"/>
<dbReference type="InterPro" id="IPR045863">
    <property type="entry name" value="CorA_TM1_TM2"/>
</dbReference>
<evidence type="ECO:0000256" key="1">
    <source>
        <dbReference type="ARBA" id="ARBA00004141"/>
    </source>
</evidence>
<reference evidence="6" key="1">
    <citation type="journal article" date="2021" name="Nat. Commun.">
        <title>Genetic determinants of endophytism in the Arabidopsis root mycobiome.</title>
        <authorList>
            <person name="Mesny F."/>
            <person name="Miyauchi S."/>
            <person name="Thiergart T."/>
            <person name="Pickel B."/>
            <person name="Atanasova L."/>
            <person name="Karlsson M."/>
            <person name="Huettel B."/>
            <person name="Barry K.W."/>
            <person name="Haridas S."/>
            <person name="Chen C."/>
            <person name="Bauer D."/>
            <person name="Andreopoulos W."/>
            <person name="Pangilinan J."/>
            <person name="LaButti K."/>
            <person name="Riley R."/>
            <person name="Lipzen A."/>
            <person name="Clum A."/>
            <person name="Drula E."/>
            <person name="Henrissat B."/>
            <person name="Kohler A."/>
            <person name="Grigoriev I.V."/>
            <person name="Martin F.M."/>
            <person name="Hacquard S."/>
        </authorList>
    </citation>
    <scope>NUCLEOTIDE SEQUENCE</scope>
    <source>
        <strain evidence="6">MPI-CAGE-AT-0147</strain>
    </source>
</reference>
<evidence type="ECO:0000313" key="6">
    <source>
        <dbReference type="EMBL" id="KAH7114885.1"/>
    </source>
</evidence>
<comment type="subcellular location">
    <subcellularLocation>
        <location evidence="1">Membrane</location>
        <topology evidence="1">Multi-pass membrane protein</topology>
    </subcellularLocation>
</comment>
<keyword evidence="2 5" id="KW-0812">Transmembrane</keyword>
<feature type="transmembrane region" description="Helical" evidence="5">
    <location>
        <begin position="427"/>
        <end position="446"/>
    </location>
</feature>
<dbReference type="GO" id="GO:0016020">
    <property type="term" value="C:membrane"/>
    <property type="evidence" value="ECO:0007669"/>
    <property type="project" value="UniProtKB-SubCell"/>
</dbReference>
<evidence type="ECO:0000256" key="5">
    <source>
        <dbReference type="SAM" id="Phobius"/>
    </source>
</evidence>
<gene>
    <name evidence="6" type="ORF">EDB81DRAFT_669396</name>
</gene>
<dbReference type="SUPFAM" id="SSF144083">
    <property type="entry name" value="Magnesium transport protein CorA, transmembrane region"/>
    <property type="match status" value="1"/>
</dbReference>
<comment type="caution">
    <text evidence="6">The sequence shown here is derived from an EMBL/GenBank/DDBJ whole genome shotgun (WGS) entry which is preliminary data.</text>
</comment>
<dbReference type="Gene3D" id="1.20.58.340">
    <property type="entry name" value="Magnesium transport protein CorA, transmembrane region"/>
    <property type="match status" value="1"/>
</dbReference>
<keyword evidence="4 5" id="KW-0472">Membrane</keyword>
<keyword evidence="3 5" id="KW-1133">Transmembrane helix</keyword>